<dbReference type="AlphaFoldDB" id="A0A0P1AH68"/>
<organism evidence="1 2">
    <name type="scientific">Plasmopara halstedii</name>
    <name type="common">Downy mildew of sunflower</name>
    <dbReference type="NCBI Taxonomy" id="4781"/>
    <lineage>
        <taxon>Eukaryota</taxon>
        <taxon>Sar</taxon>
        <taxon>Stramenopiles</taxon>
        <taxon>Oomycota</taxon>
        <taxon>Peronosporomycetes</taxon>
        <taxon>Peronosporales</taxon>
        <taxon>Peronosporaceae</taxon>
        <taxon>Plasmopara</taxon>
    </lineage>
</organism>
<dbReference type="GeneID" id="36405787"/>
<dbReference type="RefSeq" id="XP_024576907.1">
    <property type="nucleotide sequence ID" value="XM_024726207.1"/>
</dbReference>
<dbReference type="OrthoDB" id="124385at2759"/>
<dbReference type="Proteomes" id="UP000054928">
    <property type="component" value="Unassembled WGS sequence"/>
</dbReference>
<sequence>MIFDVLQQVLNELFLDVQESNFSLYAGDLFESSYFKLTDVFLKPSFVNLLQLPFELSAGYVGNITVEGLVGAVAGWPLDISISDLCLVLKPNHVKWGNEQLLRYAKELLVALFQCFGAPAAVQNDNTSFISPVKWIWSRIQPVKAKTNIQLERVHLRVESQRSDNMITYGIFVPLISFAPREVEEQILQRRQQPGVTYAKASDMVSSKLLSIENMSSYTDLDASPYWIRPVETQTTSTPAKSYLKNAKVRPDSSLRQYTFEDALEHFRTRALMPFIRAEHREIVFARVIWIKLDFERAQPIPMMKRGSTKLILIALDIATEAIAINIDFDQIAVIREEIDNVVAYFQRIRTWHWRPSCIDRLHHTPPKVKVSASALFPLSLSEEEHSIICHEKQVKSRLWFRSMWRYAFRCIIDQQQRVEHQLGDEKRNSRIWWRVDNLKDKKLQEFRRQRYIHLYARYLSPDAMEIALYGRRKALFGLGLPLDQPNEIPSPPSPRRRPLPRFDALSHDELWEFSDFIASMSVSEQRICRALAEQQLRKDYTTAPPSPSRKISSTMEISVFHGDLTSDHSVQHSRRYSVDSIKVGVTNQLSLTPEETGYRHKRGMTIALTGDEYSTFRAFPTESQLQSSPTSNQPSREIASTLRSFQKKLQPVICQITPRLENEFFPAWVFDPTKVIPLFNWHIGPVTVRLNVHAGDLEFGVIIDIGGCGGAVLLSKIPFLSSLMEVRIGLLHVTLTRQARFSRDKTSIDLDPIESRWISSNYIRTPEDGFLYFGVRYSAKDVESGHSDEDVCLKGRLCIGPITIDCSDAAKSAGVGQAIFHELQMSCTMLFAF</sequence>
<evidence type="ECO:0000313" key="1">
    <source>
        <dbReference type="EMBL" id="CEG40538.1"/>
    </source>
</evidence>
<protein>
    <submittedName>
        <fullName evidence="1">Vacuolar protein sorting-associated protein 13A N-terminal domain</fullName>
    </submittedName>
</protein>
<dbReference type="OMA" id="MWRYAFR"/>
<reference evidence="2" key="1">
    <citation type="submission" date="2014-09" db="EMBL/GenBank/DDBJ databases">
        <authorList>
            <person name="Sharma Rahul"/>
            <person name="Thines Marco"/>
        </authorList>
    </citation>
    <scope>NUCLEOTIDE SEQUENCE [LARGE SCALE GENOMIC DNA]</scope>
</reference>
<accession>A0A0P1AH68</accession>
<dbReference type="EMBL" id="CCYD01000523">
    <property type="protein sequence ID" value="CEG40538.1"/>
    <property type="molecule type" value="Genomic_DNA"/>
</dbReference>
<keyword evidence="2" id="KW-1185">Reference proteome</keyword>
<proteinExistence type="predicted"/>
<evidence type="ECO:0000313" key="2">
    <source>
        <dbReference type="Proteomes" id="UP000054928"/>
    </source>
</evidence>
<name>A0A0P1AH68_PLAHL</name>